<accession>A0A066VGZ5</accession>
<organism evidence="1 2">
    <name type="scientific">Tilletiaria anomala (strain ATCC 24038 / CBS 436.72 / UBC 951)</name>
    <dbReference type="NCBI Taxonomy" id="1037660"/>
    <lineage>
        <taxon>Eukaryota</taxon>
        <taxon>Fungi</taxon>
        <taxon>Dikarya</taxon>
        <taxon>Basidiomycota</taxon>
        <taxon>Ustilaginomycotina</taxon>
        <taxon>Exobasidiomycetes</taxon>
        <taxon>Georgefischeriales</taxon>
        <taxon>Tilletiariaceae</taxon>
        <taxon>Tilletiaria</taxon>
    </lineage>
</organism>
<evidence type="ECO:0000313" key="1">
    <source>
        <dbReference type="EMBL" id="KDN38029.1"/>
    </source>
</evidence>
<dbReference type="InParanoid" id="A0A066VGZ5"/>
<evidence type="ECO:0000313" key="2">
    <source>
        <dbReference type="Proteomes" id="UP000027361"/>
    </source>
</evidence>
<dbReference type="RefSeq" id="XP_013240577.1">
    <property type="nucleotide sequence ID" value="XM_013385123.1"/>
</dbReference>
<feature type="non-terminal residue" evidence="1">
    <location>
        <position position="100"/>
    </location>
</feature>
<sequence>MQNCVFVCLLSSRIRTGLPVLGKGVKLLDSCPLASAREARNPGPDHLPCLCRPTCSANCYSFRKLTIIPLDSALISSTFVANSLDPGIRSSHTGALGDEL</sequence>
<dbReference type="Proteomes" id="UP000027361">
    <property type="component" value="Unassembled WGS sequence"/>
</dbReference>
<dbReference type="GeneID" id="25265306"/>
<protein>
    <submittedName>
        <fullName evidence="1">Uncharacterized protein</fullName>
    </submittedName>
</protein>
<dbReference type="EMBL" id="JMSN01000125">
    <property type="protein sequence ID" value="KDN38029.1"/>
    <property type="molecule type" value="Genomic_DNA"/>
</dbReference>
<reference evidence="1 2" key="1">
    <citation type="submission" date="2014-05" db="EMBL/GenBank/DDBJ databases">
        <title>Draft genome sequence of a rare smut relative, Tilletiaria anomala UBC 951.</title>
        <authorList>
            <consortium name="DOE Joint Genome Institute"/>
            <person name="Toome M."/>
            <person name="Kuo A."/>
            <person name="Henrissat B."/>
            <person name="Lipzen A."/>
            <person name="Tritt A."/>
            <person name="Yoshinaga Y."/>
            <person name="Zane M."/>
            <person name="Barry K."/>
            <person name="Grigoriev I.V."/>
            <person name="Spatafora J.W."/>
            <person name="Aimea M.C."/>
        </authorList>
    </citation>
    <scope>NUCLEOTIDE SEQUENCE [LARGE SCALE GENOMIC DNA]</scope>
    <source>
        <strain evidence="1 2">UBC 951</strain>
    </source>
</reference>
<proteinExistence type="predicted"/>
<dbReference type="AlphaFoldDB" id="A0A066VGZ5"/>
<keyword evidence="2" id="KW-1185">Reference proteome</keyword>
<gene>
    <name evidence="1" type="ORF">K437DRAFT_259539</name>
</gene>
<comment type="caution">
    <text evidence="1">The sequence shown here is derived from an EMBL/GenBank/DDBJ whole genome shotgun (WGS) entry which is preliminary data.</text>
</comment>
<name>A0A066VGZ5_TILAU</name>
<dbReference type="HOGENOM" id="CLU_2312983_0_0_1"/>